<protein>
    <recommendedName>
        <fullName evidence="2">PD-(D/E)XK endonuclease-like domain-containing protein</fullName>
    </recommendedName>
</protein>
<feature type="domain" description="PD-(D/E)XK endonuclease-like" evidence="2">
    <location>
        <begin position="609"/>
        <end position="791"/>
    </location>
</feature>
<evidence type="ECO:0000313" key="3">
    <source>
        <dbReference type="EMBL" id="TGD72180.1"/>
    </source>
</evidence>
<reference evidence="3 4" key="1">
    <citation type="submission" date="2019-04" db="EMBL/GenBank/DDBJ databases">
        <title>Taxonomy of novel Haliea sp. from mangrove soil of West Coast of India.</title>
        <authorList>
            <person name="Verma A."/>
            <person name="Kumar P."/>
            <person name="Krishnamurthi S."/>
        </authorList>
    </citation>
    <scope>NUCLEOTIDE SEQUENCE [LARGE SCALE GENOMIC DNA]</scope>
    <source>
        <strain evidence="3 4">SAOS-164</strain>
    </source>
</reference>
<name>A0A4Z0LY59_9GAMM</name>
<gene>
    <name evidence="3" type="ORF">E4634_16055</name>
</gene>
<dbReference type="Proteomes" id="UP000298050">
    <property type="component" value="Unassembled WGS sequence"/>
</dbReference>
<evidence type="ECO:0000313" key="4">
    <source>
        <dbReference type="Proteomes" id="UP000298050"/>
    </source>
</evidence>
<dbReference type="AlphaFoldDB" id="A0A4Z0LY59"/>
<keyword evidence="4" id="KW-1185">Reference proteome</keyword>
<dbReference type="Gene3D" id="3.90.320.10">
    <property type="match status" value="1"/>
</dbReference>
<sequence length="896" mass="99430">MAPASGKIRVTLGLKADGPLPEPLRNSLGEVVCGPQGLLNLLETQLGIPGNEASFTTRLIQYLGCVDSAVQPDAFYSKSWDADPFSVARTLLLWRDQWYEAGWQGAFPVGVPARLADLAAIEVIARESVAPGIGQRIQRIIGLLADNPIAIESIALRDSLSDYPWLWQRLIEATGAELLHLPEVTPQADPSTDLGKLQRHLLNPIGQKLELEDDGTLVAIEADAACDTTSLITLLTRQHLSGKPDENLAILAELRGDLLDEAMECGGAPRLGFSALSIWRPVFQVLPLACELLWEPLNPTAMVQFLSHPVGPIPARQREVLARTAAEVPGIGSERWQDAVTECLEREPESERQRFADNIRYWLECPRYSPQEGVEGQVLADRAERVARWLTGAREACEDAALQSLYTIALNQAEEFVLAIERLREQGRNTLSRDNVLRLIEDVRGTGAPVVDREAQVCPDQPRAYPATHAGTFYTPMDRVIWWDCQAADSVRRWPWSRSERAALTANGVMLQGEDEQLSWLGKAWVRPILCATQQCLFVLHGDSDRHHPIWDHISSVTAKLEIAPATAPETMARLGLSYANMEPRSLPPKSRWWQLPPDLALTDRDYESYSSLDDYIHSPYKWLLKYAAKIRPGSLAAVNDGSLLNGNVAHRLYEHYFSEHDNIQAIDVGLVPAWVDAQMPTLLKCEGALLLEPGRQAECEHFIIVLQQSLVSLVEHLQQAGVISVSMEVHGEGIYTGGKLSGSIDLLATTGDGREAVIDIKWGSKNFRRDSMQEGSYLQLATYAQLRLAAGAPSFPMLSYFIVSDSHMLNLAHSFFPNAEVINPTTGENAAQYWARFEHTWRWRKAQFDSGLIEVTVNGTEPTENSEPGEAGLPMPETSDKFNDYQFITGWGENQ</sequence>
<evidence type="ECO:0000259" key="2">
    <source>
        <dbReference type="Pfam" id="PF12705"/>
    </source>
</evidence>
<accession>A0A4Z0LY59</accession>
<dbReference type="InterPro" id="IPR011604">
    <property type="entry name" value="PDDEXK-like_dom_sf"/>
</dbReference>
<dbReference type="InterPro" id="IPR038726">
    <property type="entry name" value="PDDEXK_AddAB-type"/>
</dbReference>
<dbReference type="EMBL" id="SRLE01000011">
    <property type="protein sequence ID" value="TGD72180.1"/>
    <property type="molecule type" value="Genomic_DNA"/>
</dbReference>
<comment type="caution">
    <text evidence="3">The sequence shown here is derived from an EMBL/GenBank/DDBJ whole genome shotgun (WGS) entry which is preliminary data.</text>
</comment>
<feature type="region of interest" description="Disordered" evidence="1">
    <location>
        <begin position="860"/>
        <end position="883"/>
    </location>
</feature>
<evidence type="ECO:0000256" key="1">
    <source>
        <dbReference type="SAM" id="MobiDB-lite"/>
    </source>
</evidence>
<proteinExistence type="predicted"/>
<dbReference type="Pfam" id="PF12705">
    <property type="entry name" value="PDDEXK_1"/>
    <property type="match status" value="1"/>
</dbReference>
<organism evidence="3 4">
    <name type="scientific">Mangrovimicrobium sediminis</name>
    <dbReference type="NCBI Taxonomy" id="2562682"/>
    <lineage>
        <taxon>Bacteria</taxon>
        <taxon>Pseudomonadati</taxon>
        <taxon>Pseudomonadota</taxon>
        <taxon>Gammaproteobacteria</taxon>
        <taxon>Cellvibrionales</taxon>
        <taxon>Halieaceae</taxon>
        <taxon>Mangrovimicrobium</taxon>
    </lineage>
</organism>
<dbReference type="RefSeq" id="WP_135445669.1">
    <property type="nucleotide sequence ID" value="NZ_SRLE01000011.1"/>
</dbReference>
<dbReference type="OrthoDB" id="1488830at2"/>